<feature type="region of interest" description="Disordered" evidence="1">
    <location>
        <begin position="93"/>
        <end position="114"/>
    </location>
</feature>
<organism evidence="2 3">
    <name type="scientific">Nonomuraea endophytica</name>
    <dbReference type="NCBI Taxonomy" id="714136"/>
    <lineage>
        <taxon>Bacteria</taxon>
        <taxon>Bacillati</taxon>
        <taxon>Actinomycetota</taxon>
        <taxon>Actinomycetes</taxon>
        <taxon>Streptosporangiales</taxon>
        <taxon>Streptosporangiaceae</taxon>
        <taxon>Nonomuraea</taxon>
    </lineage>
</organism>
<dbReference type="RefSeq" id="WP_184976522.1">
    <property type="nucleotide sequence ID" value="NZ_JACHIN010000035.1"/>
</dbReference>
<evidence type="ECO:0000256" key="1">
    <source>
        <dbReference type="SAM" id="MobiDB-lite"/>
    </source>
</evidence>
<evidence type="ECO:0000313" key="2">
    <source>
        <dbReference type="EMBL" id="MBB5085250.1"/>
    </source>
</evidence>
<gene>
    <name evidence="2" type="ORF">HNR40_010764</name>
</gene>
<reference evidence="2 3" key="1">
    <citation type="submission" date="2020-08" db="EMBL/GenBank/DDBJ databases">
        <title>Genomic Encyclopedia of Type Strains, Phase IV (KMG-IV): sequencing the most valuable type-strain genomes for metagenomic binning, comparative biology and taxonomic classification.</title>
        <authorList>
            <person name="Goeker M."/>
        </authorList>
    </citation>
    <scope>NUCLEOTIDE SEQUENCE [LARGE SCALE GENOMIC DNA]</scope>
    <source>
        <strain evidence="2 3">DSM 45385</strain>
    </source>
</reference>
<dbReference type="AlphaFoldDB" id="A0A7W8AHJ5"/>
<sequence>MDTGQTLAMIAASTRAAYGPGQHLRVRSSGIVHDVTLTKWLAGELLPGPACMVGVAGWDPSAAHPDSGPVTCKRCLRLSDDAAPGVTQLELFPVAPTPAPDSGSAGNGPAARPT</sequence>
<accession>A0A7W8AHJ5</accession>
<comment type="caution">
    <text evidence="2">The sequence shown here is derived from an EMBL/GenBank/DDBJ whole genome shotgun (WGS) entry which is preliminary data.</text>
</comment>
<dbReference type="Proteomes" id="UP000568380">
    <property type="component" value="Unassembled WGS sequence"/>
</dbReference>
<keyword evidence="3" id="KW-1185">Reference proteome</keyword>
<dbReference type="EMBL" id="JACHIN010000035">
    <property type="protein sequence ID" value="MBB5085250.1"/>
    <property type="molecule type" value="Genomic_DNA"/>
</dbReference>
<evidence type="ECO:0000313" key="3">
    <source>
        <dbReference type="Proteomes" id="UP000568380"/>
    </source>
</evidence>
<protein>
    <submittedName>
        <fullName evidence="2">Uncharacterized protein</fullName>
    </submittedName>
</protein>
<proteinExistence type="predicted"/>
<name>A0A7W8AHJ5_9ACTN</name>